<name>A0A087M176_9HYPH</name>
<dbReference type="EMBL" id="JQGC01000012">
    <property type="protein sequence ID" value="KFL30629.1"/>
    <property type="molecule type" value="Genomic_DNA"/>
</dbReference>
<protein>
    <submittedName>
        <fullName evidence="1">Uncharacterized protein</fullName>
    </submittedName>
</protein>
<comment type="caution">
    <text evidence="1">The sequence shown here is derived from an EMBL/GenBank/DDBJ whole genome shotgun (WGS) entry which is preliminary data.</text>
</comment>
<evidence type="ECO:0000313" key="2">
    <source>
        <dbReference type="Proteomes" id="UP000028981"/>
    </source>
</evidence>
<accession>A0A087M176</accession>
<gene>
    <name evidence="1" type="ORF">JP75_14230</name>
</gene>
<dbReference type="Proteomes" id="UP000028981">
    <property type="component" value="Unassembled WGS sequence"/>
</dbReference>
<proteinExistence type="predicted"/>
<evidence type="ECO:0000313" key="1">
    <source>
        <dbReference type="EMBL" id="KFL30629.1"/>
    </source>
</evidence>
<sequence length="76" mass="8343">MPMSKPSAQDVQTLLSQLIYRAGFARDELTITTGKLGRNIILLPPGLDPSTFGVRDLGYMLQAYGLPYEISLESDP</sequence>
<reference evidence="1 2" key="1">
    <citation type="submission" date="2014-08" db="EMBL/GenBank/DDBJ databases">
        <authorList>
            <person name="Hassan Y.I."/>
            <person name="Lepp D."/>
            <person name="Zhou T."/>
        </authorList>
    </citation>
    <scope>NUCLEOTIDE SEQUENCE [LARGE SCALE GENOMIC DNA]</scope>
    <source>
        <strain evidence="1 2">IFO13584</strain>
    </source>
</reference>
<dbReference type="STRING" id="46914.JP75_14230"/>
<keyword evidence="2" id="KW-1185">Reference proteome</keyword>
<dbReference type="AlphaFoldDB" id="A0A087M176"/>
<organism evidence="1 2">
    <name type="scientific">Devosia riboflavina</name>
    <dbReference type="NCBI Taxonomy" id="46914"/>
    <lineage>
        <taxon>Bacteria</taxon>
        <taxon>Pseudomonadati</taxon>
        <taxon>Pseudomonadota</taxon>
        <taxon>Alphaproteobacteria</taxon>
        <taxon>Hyphomicrobiales</taxon>
        <taxon>Devosiaceae</taxon>
        <taxon>Devosia</taxon>
    </lineage>
</organism>